<comment type="caution">
    <text evidence="1">The sequence shown here is derived from an EMBL/GenBank/DDBJ whole genome shotgun (WGS) entry which is preliminary data.</text>
</comment>
<dbReference type="Proteomes" id="UP001372338">
    <property type="component" value="Unassembled WGS sequence"/>
</dbReference>
<evidence type="ECO:0000313" key="1">
    <source>
        <dbReference type="EMBL" id="KAK7268354.1"/>
    </source>
</evidence>
<accession>A0AAN9F418</accession>
<protein>
    <submittedName>
        <fullName evidence="1">Uncharacterized protein</fullName>
    </submittedName>
</protein>
<dbReference type="AlphaFoldDB" id="A0AAN9F418"/>
<organism evidence="1 2">
    <name type="scientific">Crotalaria pallida</name>
    <name type="common">Smooth rattlebox</name>
    <name type="synonym">Crotalaria striata</name>
    <dbReference type="NCBI Taxonomy" id="3830"/>
    <lineage>
        <taxon>Eukaryota</taxon>
        <taxon>Viridiplantae</taxon>
        <taxon>Streptophyta</taxon>
        <taxon>Embryophyta</taxon>
        <taxon>Tracheophyta</taxon>
        <taxon>Spermatophyta</taxon>
        <taxon>Magnoliopsida</taxon>
        <taxon>eudicotyledons</taxon>
        <taxon>Gunneridae</taxon>
        <taxon>Pentapetalae</taxon>
        <taxon>rosids</taxon>
        <taxon>fabids</taxon>
        <taxon>Fabales</taxon>
        <taxon>Fabaceae</taxon>
        <taxon>Papilionoideae</taxon>
        <taxon>50 kb inversion clade</taxon>
        <taxon>genistoids sensu lato</taxon>
        <taxon>core genistoids</taxon>
        <taxon>Crotalarieae</taxon>
        <taxon>Crotalaria</taxon>
    </lineage>
</organism>
<proteinExistence type="predicted"/>
<keyword evidence="2" id="KW-1185">Reference proteome</keyword>
<gene>
    <name evidence="1" type="ORF">RIF29_21052</name>
</gene>
<reference evidence="1 2" key="1">
    <citation type="submission" date="2024-01" db="EMBL/GenBank/DDBJ databases">
        <title>The genomes of 5 underutilized Papilionoideae crops provide insights into root nodulation and disease resistanc.</title>
        <authorList>
            <person name="Yuan L."/>
        </authorList>
    </citation>
    <scope>NUCLEOTIDE SEQUENCE [LARGE SCALE GENOMIC DNA]</scope>
    <source>
        <strain evidence="1">ZHUSHIDOU_FW_LH</strain>
        <tissue evidence="1">Leaf</tissue>
    </source>
</reference>
<sequence length="102" mass="11236">MSLSYAGCAEVVFIKSEDVGEAFHSLEQNKPFASSVDYKLHHPSVATPPIEIFGMTRTQWTGFMLVPGKAPPPGEAFRSLKQDIVGSGGARDHLLLKWNYRS</sequence>
<evidence type="ECO:0000313" key="2">
    <source>
        <dbReference type="Proteomes" id="UP001372338"/>
    </source>
</evidence>
<name>A0AAN9F418_CROPI</name>
<dbReference type="EMBL" id="JAYWIO010000004">
    <property type="protein sequence ID" value="KAK7268354.1"/>
    <property type="molecule type" value="Genomic_DNA"/>
</dbReference>